<protein>
    <submittedName>
        <fullName evidence="1">34519_t:CDS:1</fullName>
    </submittedName>
</protein>
<name>A0ACA9RMU2_9GLOM</name>
<dbReference type="Proteomes" id="UP000789920">
    <property type="component" value="Unassembled WGS sequence"/>
</dbReference>
<evidence type="ECO:0000313" key="2">
    <source>
        <dbReference type="Proteomes" id="UP000789920"/>
    </source>
</evidence>
<feature type="non-terminal residue" evidence="1">
    <location>
        <position position="1"/>
    </location>
</feature>
<dbReference type="EMBL" id="CAJVQC010059983">
    <property type="protein sequence ID" value="CAG8800308.1"/>
    <property type="molecule type" value="Genomic_DNA"/>
</dbReference>
<gene>
    <name evidence="1" type="ORF">RPERSI_LOCUS20888</name>
</gene>
<sequence>NMPMFNHQFINNDHQNGSPSSSKARIPDINNKSFPNDHLRSEIARRAIA</sequence>
<accession>A0ACA9RMU2</accession>
<comment type="caution">
    <text evidence="1">The sequence shown here is derived from an EMBL/GenBank/DDBJ whole genome shotgun (WGS) entry which is preliminary data.</text>
</comment>
<evidence type="ECO:0000313" key="1">
    <source>
        <dbReference type="EMBL" id="CAG8800308.1"/>
    </source>
</evidence>
<organism evidence="1 2">
    <name type="scientific">Racocetra persica</name>
    <dbReference type="NCBI Taxonomy" id="160502"/>
    <lineage>
        <taxon>Eukaryota</taxon>
        <taxon>Fungi</taxon>
        <taxon>Fungi incertae sedis</taxon>
        <taxon>Mucoromycota</taxon>
        <taxon>Glomeromycotina</taxon>
        <taxon>Glomeromycetes</taxon>
        <taxon>Diversisporales</taxon>
        <taxon>Gigasporaceae</taxon>
        <taxon>Racocetra</taxon>
    </lineage>
</organism>
<reference evidence="1" key="1">
    <citation type="submission" date="2021-06" db="EMBL/GenBank/DDBJ databases">
        <authorList>
            <person name="Kallberg Y."/>
            <person name="Tangrot J."/>
            <person name="Rosling A."/>
        </authorList>
    </citation>
    <scope>NUCLEOTIDE SEQUENCE</scope>
    <source>
        <strain evidence="1">MA461A</strain>
    </source>
</reference>
<feature type="non-terminal residue" evidence="1">
    <location>
        <position position="49"/>
    </location>
</feature>
<proteinExistence type="predicted"/>
<keyword evidence="2" id="KW-1185">Reference proteome</keyword>